<protein>
    <submittedName>
        <fullName evidence="1">Uncharacterized protein</fullName>
    </submittedName>
</protein>
<dbReference type="HOGENOM" id="CLU_3391048_0_0_5"/>
<proteinExistence type="predicted"/>
<keyword evidence="2" id="KW-1185">Reference proteome</keyword>
<geneLocation type="plasmid" evidence="1 2">
    <name>pLPU83c</name>
</geneLocation>
<dbReference type="Proteomes" id="UP000019443">
    <property type="component" value="Plasmid pLPU83c"/>
</dbReference>
<dbReference type="KEGG" id="rhl:LPU83_pLPU83c_0453"/>
<dbReference type="AlphaFoldDB" id="W6RL99"/>
<keyword evidence="1" id="KW-0614">Plasmid</keyword>
<sequence>MSSAFIGSGLLFEEDRFRLRQYHDRHGQSAVD</sequence>
<dbReference type="PATRIC" id="fig|348824.6.peg.5188"/>
<dbReference type="EMBL" id="HG916854">
    <property type="protein sequence ID" value="CDM61015.1"/>
    <property type="molecule type" value="Genomic_DNA"/>
</dbReference>
<evidence type="ECO:0000313" key="2">
    <source>
        <dbReference type="Proteomes" id="UP000019443"/>
    </source>
</evidence>
<name>W6RL99_9HYPH</name>
<evidence type="ECO:0000313" key="1">
    <source>
        <dbReference type="EMBL" id="CDM61015.1"/>
    </source>
</evidence>
<accession>W6RL99</accession>
<reference evidence="1" key="1">
    <citation type="submission" date="2013-11" db="EMBL/GenBank/DDBJ databases">
        <title>Draft genome sequence of the broad-host-range Rhizobium sp. LPU83 strain, a member of the low-genetic diversity Oregon-like Rhizobium sp. group.</title>
        <authorList>
            <person name="Wibberg D."/>
            <person name="Puehler A."/>
            <person name="Schlueter A."/>
        </authorList>
    </citation>
    <scope>NUCLEOTIDE SEQUENCE [LARGE SCALE GENOMIC DNA]</scope>
    <source>
        <strain evidence="1">LPU83</strain>
        <plasmid evidence="1">pLPU83c</plasmid>
    </source>
</reference>
<organism evidence="1 2">
    <name type="scientific">Rhizobium favelukesii</name>
    <dbReference type="NCBI Taxonomy" id="348824"/>
    <lineage>
        <taxon>Bacteria</taxon>
        <taxon>Pseudomonadati</taxon>
        <taxon>Pseudomonadota</taxon>
        <taxon>Alphaproteobacteria</taxon>
        <taxon>Hyphomicrobiales</taxon>
        <taxon>Rhizobiaceae</taxon>
        <taxon>Rhizobium/Agrobacterium group</taxon>
        <taxon>Rhizobium</taxon>
    </lineage>
</organism>
<gene>
    <name evidence="1" type="ORF">LPU83_pLPU83c_0453</name>
</gene>